<dbReference type="PATRIC" id="fig|408015.6.peg.2681"/>
<keyword evidence="4" id="KW-1185">Reference proteome</keyword>
<evidence type="ECO:0000313" key="4">
    <source>
        <dbReference type="Proteomes" id="UP000034034"/>
    </source>
</evidence>
<dbReference type="PANTHER" id="PTHR46825">
    <property type="entry name" value="D-ALANYL-D-ALANINE-CARBOXYPEPTIDASE/ENDOPEPTIDASE AMPH"/>
    <property type="match status" value="1"/>
</dbReference>
<dbReference type="InterPro" id="IPR001466">
    <property type="entry name" value="Beta-lactam-related"/>
</dbReference>
<evidence type="ECO:0000259" key="2">
    <source>
        <dbReference type="Pfam" id="PF24491"/>
    </source>
</evidence>
<protein>
    <submittedName>
        <fullName evidence="3">Beta-lactamase</fullName>
    </submittedName>
</protein>
<evidence type="ECO:0000259" key="1">
    <source>
        <dbReference type="Pfam" id="PF00144"/>
    </source>
</evidence>
<dbReference type="PANTHER" id="PTHR46825:SF7">
    <property type="entry name" value="D-ALANYL-D-ALANINE CARBOXYPEPTIDASE"/>
    <property type="match status" value="1"/>
</dbReference>
<dbReference type="Pfam" id="PF24491">
    <property type="entry name" value="DUF7586"/>
    <property type="match status" value="1"/>
</dbReference>
<gene>
    <name evidence="3" type="ORF">SXIM_26430</name>
</gene>
<dbReference type="STRING" id="408015.SXIM_26430"/>
<dbReference type="EMBL" id="CP009922">
    <property type="protein sequence ID" value="AKG44027.1"/>
    <property type="molecule type" value="Genomic_DNA"/>
</dbReference>
<dbReference type="Gene3D" id="3.40.710.10">
    <property type="entry name" value="DD-peptidase/beta-lactamase superfamily"/>
    <property type="match status" value="1"/>
</dbReference>
<dbReference type="InterPro" id="IPR012338">
    <property type="entry name" value="Beta-lactam/transpept-like"/>
</dbReference>
<accession>A0A0F7FU94</accession>
<dbReference type="Pfam" id="PF00144">
    <property type="entry name" value="Beta-lactamase"/>
    <property type="match status" value="1"/>
</dbReference>
<dbReference type="SUPFAM" id="SSF56601">
    <property type="entry name" value="beta-lactamase/transpeptidase-like"/>
    <property type="match status" value="1"/>
</dbReference>
<dbReference type="RefSeq" id="WP_046724083.1">
    <property type="nucleotide sequence ID" value="NZ_CP009922.3"/>
</dbReference>
<name>A0A0F7FU94_9ACTN</name>
<dbReference type="Proteomes" id="UP000034034">
    <property type="component" value="Chromosome"/>
</dbReference>
<dbReference type="InterPro" id="IPR050491">
    <property type="entry name" value="AmpC-like"/>
</dbReference>
<feature type="domain" description="DUF7586" evidence="2">
    <location>
        <begin position="353"/>
        <end position="436"/>
    </location>
</feature>
<dbReference type="AlphaFoldDB" id="A0A0F7FU94"/>
<reference evidence="3" key="1">
    <citation type="submission" date="2019-08" db="EMBL/GenBank/DDBJ databases">
        <title>Complete genome sequence of a mangrove-derived Streptomyces xiamenensis.</title>
        <authorList>
            <person name="Xu J."/>
        </authorList>
    </citation>
    <scope>NUCLEOTIDE SEQUENCE</scope>
    <source>
        <strain evidence="3">318</strain>
    </source>
</reference>
<feature type="domain" description="Beta-lactamase-related" evidence="1">
    <location>
        <begin position="16"/>
        <end position="334"/>
    </location>
</feature>
<dbReference type="InterPro" id="IPR056008">
    <property type="entry name" value="DUF7586"/>
</dbReference>
<dbReference type="HOGENOM" id="CLU_020027_2_0_11"/>
<sequence length="457" mass="48759">MTDDHQLLPETRRALRHRVATAQARGRAPSVVAGVVREGTPVWHGAHGEGAADAHRQYRIGSITKTFAAVLVLRLRDAGLLDLGDRLRTHLPDAPYGGDATLAQLLSHSAGLAAEARGPWWERTEGALRPALADIFGDTPDKHPAGRLYHYSNPGYALLGALVERLRGAPFEDVLREEVLRPLGMTRTTALPQAPYARGWAVHPYADAVQPEPLTDTGRMAPAGQLWSTVTDLGLFGRFLLEGDERVLDAGTLAEMRVPAVAPQDPQWESSYGLGLQLALDDGRVLAGHRGSMPGFTAGLWTCPEERLVAVAFANATSGVGAGALAAALLAEVADREPVLPAPWRPMPAADAEPWLLDLTGTWYWGTIPHTLRLLAGRTLTLAPVNGGGRGSRFRPVDGDSRRWKGLEGYYAGETLHAVPEGAAPHLDLGSFIFTRTPYDPGAPTPGGADPGGWGGL</sequence>
<evidence type="ECO:0000313" key="3">
    <source>
        <dbReference type="EMBL" id="AKG44027.1"/>
    </source>
</evidence>
<organism evidence="3 4">
    <name type="scientific">Streptomyces xiamenensis</name>
    <dbReference type="NCBI Taxonomy" id="408015"/>
    <lineage>
        <taxon>Bacteria</taxon>
        <taxon>Bacillati</taxon>
        <taxon>Actinomycetota</taxon>
        <taxon>Actinomycetes</taxon>
        <taxon>Kitasatosporales</taxon>
        <taxon>Streptomycetaceae</taxon>
        <taxon>Streptomyces</taxon>
    </lineage>
</organism>
<proteinExistence type="predicted"/>
<dbReference type="KEGG" id="sxi:SXIM_26430"/>